<feature type="binding site" evidence="6">
    <location>
        <position position="193"/>
    </location>
    <ligand>
        <name>Mg(2+)</name>
        <dbReference type="ChEBI" id="CHEBI:18420"/>
        <label>1</label>
    </ligand>
</feature>
<dbReference type="PROSITE" id="PS51257">
    <property type="entry name" value="PROKAR_LIPOPROTEIN"/>
    <property type="match status" value="1"/>
</dbReference>
<evidence type="ECO:0000256" key="6">
    <source>
        <dbReference type="PIRSR" id="PIRSR604808-2"/>
    </source>
</evidence>
<dbReference type="GO" id="GO:0008081">
    <property type="term" value="F:phosphoric diester hydrolase activity"/>
    <property type="evidence" value="ECO:0007669"/>
    <property type="project" value="TreeGrafter"/>
</dbReference>
<dbReference type="InterPro" id="IPR020847">
    <property type="entry name" value="AP_endonuclease_F1_BS"/>
</dbReference>
<dbReference type="PANTHER" id="PTHR22748:SF6">
    <property type="entry name" value="DNA-(APURINIC OR APYRIMIDINIC SITE) ENDONUCLEASE"/>
    <property type="match status" value="1"/>
</dbReference>
<feature type="binding site" evidence="6">
    <location>
        <position position="78"/>
    </location>
    <ligand>
        <name>Mg(2+)</name>
        <dbReference type="ChEBI" id="CHEBI:18420"/>
        <label>1</label>
    </ligand>
</feature>
<evidence type="ECO:0000256" key="4">
    <source>
        <dbReference type="ARBA" id="ARBA00022842"/>
    </source>
</evidence>
<name>D4DPK4_NEIEG</name>
<dbReference type="Pfam" id="PF03372">
    <property type="entry name" value="Exo_endo_phos"/>
    <property type="match status" value="1"/>
</dbReference>
<keyword evidence="2 6" id="KW-0479">Metal-binding</keyword>
<protein>
    <submittedName>
        <fullName evidence="10">Exodeoxyribonuclease III</fullName>
        <ecNumber evidence="10">3.1.11.2</ecNumber>
    </submittedName>
</protein>
<comment type="caution">
    <text evidence="10">The sequence shown here is derived from an EMBL/GenBank/DDBJ whole genome shotgun (WGS) entry which is preliminary data.</text>
</comment>
<comment type="similarity">
    <text evidence="1">Belongs to the DNA repair enzymes AP/ExoA family.</text>
</comment>
<dbReference type="InterPro" id="IPR004808">
    <property type="entry name" value="AP_endonuc_1"/>
</dbReference>
<evidence type="ECO:0000313" key="10">
    <source>
        <dbReference type="EMBL" id="EFE50312.1"/>
    </source>
</evidence>
<dbReference type="STRING" id="546263.NELON_09090"/>
<dbReference type="InterPro" id="IPR005135">
    <property type="entry name" value="Endo/exonuclease/phosphatase"/>
</dbReference>
<evidence type="ECO:0000256" key="3">
    <source>
        <dbReference type="ARBA" id="ARBA00022801"/>
    </source>
</evidence>
<dbReference type="PANTHER" id="PTHR22748">
    <property type="entry name" value="AP ENDONUCLEASE"/>
    <property type="match status" value="1"/>
</dbReference>
<dbReference type="GO" id="GO:0003677">
    <property type="term" value="F:DNA binding"/>
    <property type="evidence" value="ECO:0007669"/>
    <property type="project" value="InterPro"/>
</dbReference>
<keyword evidence="6" id="KW-0464">Manganese</keyword>
<feature type="domain" description="Endonuclease/exonuclease/phosphatase" evidence="9">
    <location>
        <begin position="47"/>
        <end position="289"/>
    </location>
</feature>
<dbReference type="AlphaFoldDB" id="D4DPK4"/>
<feature type="active site" description="Proton acceptor" evidence="5">
    <location>
        <position position="289"/>
    </location>
</feature>
<dbReference type="GO" id="GO:0006284">
    <property type="term" value="P:base-excision repair"/>
    <property type="evidence" value="ECO:0007669"/>
    <property type="project" value="TreeGrafter"/>
</dbReference>
<dbReference type="NCBIfam" id="TIGR00633">
    <property type="entry name" value="xth"/>
    <property type="match status" value="1"/>
</dbReference>
<dbReference type="InterPro" id="IPR036691">
    <property type="entry name" value="Endo/exonu/phosph_ase_sf"/>
</dbReference>
<accession>D4DPK4</accession>
<evidence type="ECO:0000313" key="11">
    <source>
        <dbReference type="Proteomes" id="UP000005536"/>
    </source>
</evidence>
<feature type="transmembrane region" description="Helical" evidence="8">
    <location>
        <begin position="12"/>
        <end position="37"/>
    </location>
</feature>
<dbReference type="FunFam" id="3.60.10.10:FF:000026">
    <property type="entry name" value="Exodeoxyribonuclease III"/>
    <property type="match status" value="1"/>
</dbReference>
<comment type="cofactor">
    <cofactor evidence="6">
        <name>Mg(2+)</name>
        <dbReference type="ChEBI" id="CHEBI:18420"/>
    </cofactor>
    <cofactor evidence="6">
        <name>Mn(2+)</name>
        <dbReference type="ChEBI" id="CHEBI:29035"/>
    </cofactor>
    <text evidence="6">Probably binds two magnesium or manganese ions per subunit.</text>
</comment>
<reference evidence="10 11" key="1">
    <citation type="submission" date="2010-02" db="EMBL/GenBank/DDBJ databases">
        <authorList>
            <person name="Weinstock G."/>
            <person name="Sodergren E."/>
            <person name="Clifton S."/>
            <person name="Fulton L."/>
            <person name="Fulton B."/>
            <person name="Courtney L."/>
            <person name="Fronick C."/>
            <person name="Harrison M."/>
            <person name="Strong C."/>
            <person name="Farmer C."/>
            <person name="Delahaunty K."/>
            <person name="Markovic C."/>
            <person name="Hall O."/>
            <person name="Minx P."/>
            <person name="Tomlinson C."/>
            <person name="Mitreva M."/>
            <person name="Nelson J."/>
            <person name="Hou S."/>
            <person name="Wollam A."/>
            <person name="Pepin K.H."/>
            <person name="Johnson M."/>
            <person name="Bhonagiri V."/>
            <person name="Zhang X."/>
            <person name="Suruliraj S."/>
            <person name="Warren W."/>
            <person name="Chinwalla A."/>
            <person name="Mardis E.R."/>
            <person name="Wilson R.K."/>
        </authorList>
    </citation>
    <scope>NUCLEOTIDE SEQUENCE [LARGE SCALE GENOMIC DNA]</scope>
    <source>
        <strain evidence="10 11">ATCC 29315</strain>
    </source>
</reference>
<dbReference type="Proteomes" id="UP000005536">
    <property type="component" value="Unassembled WGS sequence"/>
</dbReference>
<organism evidence="10 11">
    <name type="scientific">Neisseria elongata subsp. glycolytica ATCC 29315</name>
    <dbReference type="NCBI Taxonomy" id="546263"/>
    <lineage>
        <taxon>Bacteria</taxon>
        <taxon>Pseudomonadati</taxon>
        <taxon>Pseudomonadota</taxon>
        <taxon>Betaproteobacteria</taxon>
        <taxon>Neisseriales</taxon>
        <taxon>Neisseriaceae</taxon>
        <taxon>Neisseria</taxon>
    </lineage>
</organism>
<feature type="active site" evidence="5">
    <location>
        <position position="151"/>
    </location>
</feature>
<keyword evidence="8" id="KW-0472">Membrane</keyword>
<evidence type="ECO:0000256" key="7">
    <source>
        <dbReference type="PIRSR" id="PIRSR604808-3"/>
    </source>
</evidence>
<keyword evidence="3 10" id="KW-0378">Hydrolase</keyword>
<dbReference type="GO" id="GO:0003906">
    <property type="term" value="F:DNA-(apurinic or apyrimidinic site) endonuclease activity"/>
    <property type="evidence" value="ECO:0007669"/>
    <property type="project" value="TreeGrafter"/>
</dbReference>
<dbReference type="PROSITE" id="PS00726">
    <property type="entry name" value="AP_NUCLEASE_F1_1"/>
    <property type="match status" value="1"/>
</dbReference>
<dbReference type="PROSITE" id="PS51435">
    <property type="entry name" value="AP_NUCLEASE_F1_4"/>
    <property type="match status" value="1"/>
</dbReference>
<evidence type="ECO:0000256" key="1">
    <source>
        <dbReference type="ARBA" id="ARBA00007092"/>
    </source>
</evidence>
<dbReference type="SUPFAM" id="SSF56219">
    <property type="entry name" value="DNase I-like"/>
    <property type="match status" value="1"/>
</dbReference>
<proteinExistence type="inferred from homology"/>
<feature type="binding site" evidence="6">
    <location>
        <position position="191"/>
    </location>
    <ligand>
        <name>Mg(2+)</name>
        <dbReference type="ChEBI" id="CHEBI:18420"/>
        <label>1</label>
    </ligand>
</feature>
<feature type="site" description="Transition state stabilizer" evidence="7">
    <location>
        <position position="193"/>
    </location>
</feature>
<evidence type="ECO:0000256" key="8">
    <source>
        <dbReference type="SAM" id="Phobius"/>
    </source>
</evidence>
<feature type="binding site" evidence="6">
    <location>
        <position position="289"/>
    </location>
    <ligand>
        <name>Mg(2+)</name>
        <dbReference type="ChEBI" id="CHEBI:18420"/>
        <label>1</label>
    </ligand>
</feature>
<feature type="active site" description="Proton donor/acceptor" evidence="5">
    <location>
        <position position="191"/>
    </location>
</feature>
<evidence type="ECO:0000259" key="9">
    <source>
        <dbReference type="Pfam" id="PF03372"/>
    </source>
</evidence>
<dbReference type="EC" id="3.1.11.2" evidence="10"/>
<dbReference type="NCBIfam" id="TIGR00195">
    <property type="entry name" value="exoDNase_III"/>
    <property type="match status" value="1"/>
</dbReference>
<feature type="site" description="Interaction with DNA substrate" evidence="7">
    <location>
        <position position="289"/>
    </location>
</feature>
<evidence type="ECO:0000256" key="2">
    <source>
        <dbReference type="ARBA" id="ARBA00022723"/>
    </source>
</evidence>
<feature type="site" description="Important for catalytic activity" evidence="7">
    <location>
        <position position="263"/>
    </location>
</feature>
<sequence>MLKKRQGRPSETVVSVFQTAYLICGCGIGYNAAFLIYQTLQNMLKIISANVNGIRSAYKKGFYEYIAASGADIICVQELKAQEADLSDEMKNPHGMHGHWHCAEKRGYSGVAVYSKRAPDNVQIGMGIEEFDREGRFVRCDFGKLSVISLYLPSGTSAPERQELKYRFLDAFYPMLEAMKAEGRDIVVCGDWNIAHQNIDLKNWKGNQKNSGFLPEEREWIGKVIHTLGWTDMWRTLYPDNPGYTWWSNRGQAYAKDVGWRIDYQMVTPELAAKAVSAHVYKDEKFSDHAPLVVEYDYVI</sequence>
<gene>
    <name evidence="10" type="primary">xth</name>
    <name evidence="10" type="ORF">NEIELOOT_00991</name>
</gene>
<dbReference type="GO" id="GO:0008311">
    <property type="term" value="F:double-stranded DNA 3'-5' DNA exonuclease activity"/>
    <property type="evidence" value="ECO:0007669"/>
    <property type="project" value="UniProtKB-EC"/>
</dbReference>
<dbReference type="CDD" id="cd10281">
    <property type="entry name" value="Nape_like_AP-endo"/>
    <property type="match status" value="1"/>
</dbReference>
<feature type="binding site" evidence="6">
    <location>
        <position position="50"/>
    </location>
    <ligand>
        <name>Mg(2+)</name>
        <dbReference type="ChEBI" id="CHEBI:18420"/>
        <label>1</label>
    </ligand>
</feature>
<dbReference type="GO" id="GO:0046872">
    <property type="term" value="F:metal ion binding"/>
    <property type="evidence" value="ECO:0007669"/>
    <property type="project" value="UniProtKB-KW"/>
</dbReference>
<dbReference type="Gene3D" id="3.60.10.10">
    <property type="entry name" value="Endonuclease/exonuclease/phosphatase"/>
    <property type="match status" value="1"/>
</dbReference>
<keyword evidence="4 6" id="KW-0460">Magnesium</keyword>
<dbReference type="EMBL" id="ADBF01000023">
    <property type="protein sequence ID" value="EFE50312.1"/>
    <property type="molecule type" value="Genomic_DNA"/>
</dbReference>
<keyword evidence="8" id="KW-1133">Transmembrane helix</keyword>
<feature type="binding site" evidence="6">
    <location>
        <position position="288"/>
    </location>
    <ligand>
        <name>Mg(2+)</name>
        <dbReference type="ChEBI" id="CHEBI:18420"/>
        <label>1</label>
    </ligand>
</feature>
<keyword evidence="8" id="KW-0812">Transmembrane</keyword>
<evidence type="ECO:0000256" key="5">
    <source>
        <dbReference type="PIRSR" id="PIRSR604808-1"/>
    </source>
</evidence>